<dbReference type="AlphaFoldDB" id="A0A7K4C518"/>
<evidence type="ECO:0000313" key="1">
    <source>
        <dbReference type="EMBL" id="NQS77736.1"/>
    </source>
</evidence>
<name>A0A7K4C518_9EURY</name>
<dbReference type="Pfam" id="PF01874">
    <property type="entry name" value="CitG"/>
    <property type="match status" value="1"/>
</dbReference>
<organism evidence="1 2">
    <name type="scientific">Methanoculleus bourgensis</name>
    <dbReference type="NCBI Taxonomy" id="83986"/>
    <lineage>
        <taxon>Archaea</taxon>
        <taxon>Methanobacteriati</taxon>
        <taxon>Methanobacteriota</taxon>
        <taxon>Stenosarchaea group</taxon>
        <taxon>Methanomicrobia</taxon>
        <taxon>Methanomicrobiales</taxon>
        <taxon>Methanomicrobiaceae</taxon>
        <taxon>Methanoculleus</taxon>
    </lineage>
</organism>
<proteinExistence type="predicted"/>
<dbReference type="PANTHER" id="PTHR42280">
    <property type="entry name" value="CITG FAMILY PROTEIN"/>
    <property type="match status" value="1"/>
</dbReference>
<dbReference type="RefSeq" id="WP_074175152.1">
    <property type="nucleotide sequence ID" value="NZ_DAIMMY010000027.1"/>
</dbReference>
<evidence type="ECO:0000313" key="2">
    <source>
        <dbReference type="Proteomes" id="UP000737555"/>
    </source>
</evidence>
<comment type="caution">
    <text evidence="1">The sequence shown here is derived from an EMBL/GenBank/DDBJ whole genome shotgun (WGS) entry which is preliminary data.</text>
</comment>
<sequence length="274" mass="29864">MKERTLANRAEQAQMAMMLEVCAYPKPGNVDRCHDYSDTRLEHFLASTILVRPVFETAERTGGRVGSLIREAVMLTNSHAGGNTHFGAFILLIPLILGGDIEGARRVVAGTDVQDAIDFYAAFGLTQVRVAKSDDLDVNDPESIAAIRERGMTLADIMAYSAPRDMVAREWTNGFALTRRCADLLHAHGHGREAIVRTFLDLLASVPDTFIAKKHGAEAAERTMRCADEVLRGGRDLCAFDAECIRGGINPGSIADITIAGIYVALGEGWQWDC</sequence>
<reference evidence="1" key="1">
    <citation type="submission" date="2020-05" db="EMBL/GenBank/DDBJ databases">
        <title>The first insight into the ecology of ammonia-tolerant syntrophic propionate oxidizing bacteria.</title>
        <authorList>
            <person name="Singh A."/>
            <person name="Schnurer A."/>
            <person name="Westerholm M."/>
        </authorList>
    </citation>
    <scope>NUCLEOTIDE SEQUENCE</scope>
    <source>
        <strain evidence="1">MAG54</strain>
    </source>
</reference>
<dbReference type="GO" id="GO:0046917">
    <property type="term" value="F:triphosphoribosyl-dephospho-CoA synthase activity"/>
    <property type="evidence" value="ECO:0007669"/>
    <property type="project" value="InterPro"/>
</dbReference>
<gene>
    <name evidence="1" type="ORF">HQQ74_03290</name>
</gene>
<dbReference type="PANTHER" id="PTHR42280:SF1">
    <property type="entry name" value="CITG FAMILY PROTEIN"/>
    <property type="match status" value="1"/>
</dbReference>
<dbReference type="EMBL" id="JABMJE010000028">
    <property type="protein sequence ID" value="NQS77736.1"/>
    <property type="molecule type" value="Genomic_DNA"/>
</dbReference>
<protein>
    <submittedName>
        <fullName evidence="1">Triphosphoribosyl-dephospho-CoA synthase</fullName>
    </submittedName>
</protein>
<dbReference type="Gene3D" id="1.10.4200.10">
    <property type="entry name" value="Triphosphoribosyl-dephospho-CoA protein"/>
    <property type="match status" value="1"/>
</dbReference>
<dbReference type="GO" id="GO:0005524">
    <property type="term" value="F:ATP binding"/>
    <property type="evidence" value="ECO:0007669"/>
    <property type="project" value="InterPro"/>
</dbReference>
<dbReference type="Proteomes" id="UP000737555">
    <property type="component" value="Unassembled WGS sequence"/>
</dbReference>
<accession>A0A7K4C518</accession>
<dbReference type="InterPro" id="IPR002736">
    <property type="entry name" value="CitG"/>
</dbReference>